<dbReference type="InterPro" id="IPR021109">
    <property type="entry name" value="Peptidase_aspartic_dom_sf"/>
</dbReference>
<feature type="domain" description="Peptidase A1" evidence="4">
    <location>
        <begin position="149"/>
        <end position="325"/>
    </location>
</feature>
<reference evidence="5 6" key="1">
    <citation type="submission" date="2019-04" db="EMBL/GenBank/DDBJ databases">
        <title>Fungal friends and foes A comparative genomics study of 23 Aspergillus species from section Flavi.</title>
        <authorList>
            <consortium name="DOE Joint Genome Institute"/>
            <person name="Kjaerbolling I."/>
            <person name="Vesth T.C."/>
            <person name="Frisvad J.C."/>
            <person name="Nybo J.L."/>
            <person name="Theobald S."/>
            <person name="Kildgaard S."/>
            <person name="Petersen T.I."/>
            <person name="Kuo A."/>
            <person name="Sato A."/>
            <person name="Lyhne E.K."/>
            <person name="Kogle M.E."/>
            <person name="Wiebenga A."/>
            <person name="Kun R.S."/>
            <person name="Lubbers R.J."/>
            <person name="Makela M.R."/>
            <person name="Barry K."/>
            <person name="Chovatia M."/>
            <person name="Clum A."/>
            <person name="Daum C."/>
            <person name="Haridas S."/>
            <person name="He G."/>
            <person name="LaButti K."/>
            <person name="Lipzen A."/>
            <person name="Mondo S."/>
            <person name="Pangilinan J."/>
            <person name="Riley R."/>
            <person name="Salamov A."/>
            <person name="Simmons B.A."/>
            <person name="Magnuson J.K."/>
            <person name="Henrissat B."/>
            <person name="Mortensen U.H."/>
            <person name="Larsen T.O."/>
            <person name="De vries R.P."/>
            <person name="Grigoriev I.V."/>
            <person name="Machida M."/>
            <person name="Baker S.E."/>
            <person name="Andersen M.R."/>
        </authorList>
    </citation>
    <scope>NUCLEOTIDE SEQUENCE [LARGE SCALE GENOMIC DNA]</scope>
    <source>
        <strain evidence="5 6">CBS 117635</strain>
    </source>
</reference>
<organism evidence="5 6">
    <name type="scientific">Aspergillus minisclerotigenes</name>
    <dbReference type="NCBI Taxonomy" id="656917"/>
    <lineage>
        <taxon>Eukaryota</taxon>
        <taxon>Fungi</taxon>
        <taxon>Dikarya</taxon>
        <taxon>Ascomycota</taxon>
        <taxon>Pezizomycotina</taxon>
        <taxon>Eurotiomycetes</taxon>
        <taxon>Eurotiomycetidae</taxon>
        <taxon>Eurotiales</taxon>
        <taxon>Aspergillaceae</taxon>
        <taxon>Aspergillus</taxon>
        <taxon>Aspergillus subgen. Circumdati</taxon>
    </lineage>
</organism>
<keyword evidence="2" id="KW-0472">Membrane</keyword>
<name>A0A5N6J6T8_9EURO</name>
<feature type="transmembrane region" description="Helical" evidence="2">
    <location>
        <begin position="435"/>
        <end position="459"/>
    </location>
</feature>
<dbReference type="SUPFAM" id="SSF50630">
    <property type="entry name" value="Acid proteases"/>
    <property type="match status" value="1"/>
</dbReference>
<protein>
    <submittedName>
        <fullName evidence="5">Aspartic peptidase domain-containing protein</fullName>
    </submittedName>
</protein>
<evidence type="ECO:0000313" key="5">
    <source>
        <dbReference type="EMBL" id="KAB8273979.1"/>
    </source>
</evidence>
<dbReference type="AlphaFoldDB" id="A0A5N6J6T8"/>
<feature type="region of interest" description="Disordered" evidence="1">
    <location>
        <begin position="404"/>
        <end position="426"/>
    </location>
</feature>
<dbReference type="Gene3D" id="2.40.70.10">
    <property type="entry name" value="Acid Proteases"/>
    <property type="match status" value="2"/>
</dbReference>
<dbReference type="CDD" id="cd12087">
    <property type="entry name" value="TM_EGFR-like"/>
    <property type="match status" value="1"/>
</dbReference>
<dbReference type="InterPro" id="IPR033121">
    <property type="entry name" value="PEPTIDASE_A1"/>
</dbReference>
<keyword evidence="6" id="KW-1185">Reference proteome</keyword>
<gene>
    <name evidence="5" type="ORF">BDV30DRAFT_100176</name>
</gene>
<feature type="region of interest" description="Disordered" evidence="1">
    <location>
        <begin position="499"/>
        <end position="536"/>
    </location>
</feature>
<keyword evidence="3" id="KW-0732">Signal</keyword>
<keyword evidence="2" id="KW-1133">Transmembrane helix</keyword>
<dbReference type="EMBL" id="ML732792">
    <property type="protein sequence ID" value="KAB8273979.1"/>
    <property type="molecule type" value="Genomic_DNA"/>
</dbReference>
<dbReference type="Proteomes" id="UP000326289">
    <property type="component" value="Unassembled WGS sequence"/>
</dbReference>
<dbReference type="Pfam" id="PF00026">
    <property type="entry name" value="Asp"/>
    <property type="match status" value="1"/>
</dbReference>
<feature type="signal peptide" evidence="3">
    <location>
        <begin position="1"/>
        <end position="20"/>
    </location>
</feature>
<proteinExistence type="predicted"/>
<evidence type="ECO:0000259" key="4">
    <source>
        <dbReference type="Pfam" id="PF00026"/>
    </source>
</evidence>
<keyword evidence="2" id="KW-0812">Transmembrane</keyword>
<evidence type="ECO:0000256" key="3">
    <source>
        <dbReference type="SAM" id="SignalP"/>
    </source>
</evidence>
<evidence type="ECO:0000313" key="6">
    <source>
        <dbReference type="Proteomes" id="UP000326289"/>
    </source>
</evidence>
<sequence length="536" mass="57800">MRRALLWLSIACQALGDCVGSNVVTLPYQNVTVLDASVRRGIPIELGTPPQPVAMVAAGYANNTFLWDDTHGCDVRVEYDPSCIVGRGGIFWLNKSSTWSDIAKPNITAQDRTMQGFDFTGTPPRGADILHLNDSYSLYDFPIATTKGGITVNSLGLGQESTFLQTLVKKGAIISKTWSLFYGLTGEDADAQMDGIAVFGGYDKAKTQGENQTFRLNYDVNCRTGMVATVTSIDVGFENGTEQNAFASPIDMCLDPSFEIMSFTPSIVDTLKSKFGAKSFGTSGGTAHNGLLYNVEDAFTGNISITLNRKLKITVTNNQLVVPDYVPLGNETVFSDTSREVLVGVPTGGDQPQWMTYLGQPFFTAAYLMVNQDLGTFTVWQNNVTEDEDYHAIDPSGTICKEEATAPTTSADTSVSPTTTDSPKHDHGQALTTGAIVGIVVGAVAGVTLIAAFLAMFFYRRKVRRLRGQPSPDQIIPVIPKGEYRNQFPVEAPTIDRGAAEAPTTDRGAAEVPGDVGQPSMIFELPTRPLSRRTSS</sequence>
<feature type="chain" id="PRO_5024833664" evidence="3">
    <location>
        <begin position="21"/>
        <end position="536"/>
    </location>
</feature>
<evidence type="ECO:0000256" key="2">
    <source>
        <dbReference type="SAM" id="Phobius"/>
    </source>
</evidence>
<evidence type="ECO:0000256" key="1">
    <source>
        <dbReference type="SAM" id="MobiDB-lite"/>
    </source>
</evidence>
<feature type="compositionally biased region" description="Low complexity" evidence="1">
    <location>
        <begin position="405"/>
        <end position="421"/>
    </location>
</feature>
<accession>A0A5N6J6T8</accession>